<dbReference type="InterPro" id="IPR005531">
    <property type="entry name" value="Asp23"/>
</dbReference>
<evidence type="ECO:0000256" key="1">
    <source>
        <dbReference type="ARBA" id="ARBA00005721"/>
    </source>
</evidence>
<dbReference type="AlphaFoldDB" id="A0A9D2MDI8"/>
<organism evidence="2 3">
    <name type="scientific">Candidatus Faecalibacterium faecipullorum</name>
    <dbReference type="NCBI Taxonomy" id="2838578"/>
    <lineage>
        <taxon>Bacteria</taxon>
        <taxon>Bacillati</taxon>
        <taxon>Bacillota</taxon>
        <taxon>Clostridia</taxon>
        <taxon>Eubacteriales</taxon>
        <taxon>Oscillospiraceae</taxon>
        <taxon>Faecalibacterium</taxon>
    </lineage>
</organism>
<evidence type="ECO:0000313" key="3">
    <source>
        <dbReference type="Proteomes" id="UP000824211"/>
    </source>
</evidence>
<name>A0A9D2MDI8_9FIRM</name>
<protein>
    <submittedName>
        <fullName evidence="2">Asp23/Gls24 family envelope stress response protein</fullName>
    </submittedName>
</protein>
<dbReference type="Proteomes" id="UP000824211">
    <property type="component" value="Unassembled WGS sequence"/>
</dbReference>
<proteinExistence type="inferred from homology"/>
<gene>
    <name evidence="2" type="ORF">H9771_02105</name>
</gene>
<accession>A0A9D2MDI8</accession>
<dbReference type="PANTHER" id="PTHR34297">
    <property type="entry name" value="HYPOTHETICAL CYTOSOLIC PROTEIN-RELATED"/>
    <property type="match status" value="1"/>
</dbReference>
<dbReference type="PANTHER" id="PTHR34297:SF1">
    <property type="entry name" value="ASP23_GLS24 FAMILY ENVELOPE STRESS RESPONSE PROTEIN"/>
    <property type="match status" value="1"/>
</dbReference>
<sequence>MDMQNMDLMGGSLQISTEVIAKIARCAALEIDGVADVACGRQPGKKAKELMDFVNLQPPVTVEMREGTADITLNLIVRFGTQVPAMAEKVQKNVKNAVQNMTRVTVSRVNLIIAGLAAEEPARDAE</sequence>
<comment type="caution">
    <text evidence="2">The sequence shown here is derived from an EMBL/GenBank/DDBJ whole genome shotgun (WGS) entry which is preliminary data.</text>
</comment>
<reference evidence="2" key="1">
    <citation type="journal article" date="2021" name="PeerJ">
        <title>Extensive microbial diversity within the chicken gut microbiome revealed by metagenomics and culture.</title>
        <authorList>
            <person name="Gilroy R."/>
            <person name="Ravi A."/>
            <person name="Getino M."/>
            <person name="Pursley I."/>
            <person name="Horton D.L."/>
            <person name="Alikhan N.F."/>
            <person name="Baker D."/>
            <person name="Gharbi K."/>
            <person name="Hall N."/>
            <person name="Watson M."/>
            <person name="Adriaenssens E.M."/>
            <person name="Foster-Nyarko E."/>
            <person name="Jarju S."/>
            <person name="Secka A."/>
            <person name="Antonio M."/>
            <person name="Oren A."/>
            <person name="Chaudhuri R.R."/>
            <person name="La Ragione R."/>
            <person name="Hildebrand F."/>
            <person name="Pallen M.J."/>
        </authorList>
    </citation>
    <scope>NUCLEOTIDE SEQUENCE</scope>
    <source>
        <strain evidence="2">ChiHjej9B8-13557</strain>
    </source>
</reference>
<reference evidence="2" key="2">
    <citation type="submission" date="2021-04" db="EMBL/GenBank/DDBJ databases">
        <authorList>
            <person name="Gilroy R."/>
        </authorList>
    </citation>
    <scope>NUCLEOTIDE SEQUENCE</scope>
    <source>
        <strain evidence="2">ChiHjej9B8-13557</strain>
    </source>
</reference>
<comment type="similarity">
    <text evidence="1">Belongs to the asp23 family.</text>
</comment>
<dbReference type="Pfam" id="PF03780">
    <property type="entry name" value="Asp23"/>
    <property type="match status" value="1"/>
</dbReference>
<dbReference type="EMBL" id="DWXX01000040">
    <property type="protein sequence ID" value="HJB58447.1"/>
    <property type="molecule type" value="Genomic_DNA"/>
</dbReference>
<evidence type="ECO:0000313" key="2">
    <source>
        <dbReference type="EMBL" id="HJB58447.1"/>
    </source>
</evidence>